<dbReference type="InterPro" id="IPR036322">
    <property type="entry name" value="WD40_repeat_dom_sf"/>
</dbReference>
<keyword evidence="4" id="KW-1185">Reference proteome</keyword>
<feature type="transmembrane region" description="Helical" evidence="2">
    <location>
        <begin position="6"/>
        <end position="27"/>
    </location>
</feature>
<proteinExistence type="predicted"/>
<keyword evidence="2" id="KW-0812">Transmembrane</keyword>
<keyword evidence="2" id="KW-1133">Transmembrane helix</keyword>
<dbReference type="InterPro" id="IPR049546">
    <property type="entry name" value="WDR54_beta_prop"/>
</dbReference>
<dbReference type="Pfam" id="PF00400">
    <property type="entry name" value="WD40"/>
    <property type="match status" value="1"/>
</dbReference>
<keyword evidence="1" id="KW-0853">WD repeat</keyword>
<dbReference type="Gene3D" id="2.130.10.10">
    <property type="entry name" value="YVTN repeat-like/Quinoprotein amine dehydrogenase"/>
    <property type="match status" value="1"/>
</dbReference>
<evidence type="ECO:0000256" key="2">
    <source>
        <dbReference type="SAM" id="Phobius"/>
    </source>
</evidence>
<feature type="repeat" description="WD" evidence="1">
    <location>
        <begin position="259"/>
        <end position="300"/>
    </location>
</feature>
<dbReference type="AlphaFoldDB" id="A0A1I7WGJ6"/>
<dbReference type="SMART" id="SM00320">
    <property type="entry name" value="WD40"/>
    <property type="match status" value="2"/>
</dbReference>
<dbReference type="WBParaSite" id="Hba_04084">
    <property type="protein sequence ID" value="Hba_04084"/>
    <property type="gene ID" value="Hba_04084"/>
</dbReference>
<name>A0A1I7WGJ6_HETBA</name>
<evidence type="ECO:0000313" key="4">
    <source>
        <dbReference type="Proteomes" id="UP000095283"/>
    </source>
</evidence>
<dbReference type="SUPFAM" id="SSF50978">
    <property type="entry name" value="WD40 repeat-like"/>
    <property type="match status" value="1"/>
</dbReference>
<keyword evidence="2" id="KW-0472">Membrane</keyword>
<evidence type="ECO:0000259" key="3">
    <source>
        <dbReference type="Pfam" id="PF21031"/>
    </source>
</evidence>
<protein>
    <submittedName>
        <fullName evidence="5">WD_REPEATS_REGION domain-containing protein</fullName>
    </submittedName>
</protein>
<reference evidence="5" key="1">
    <citation type="submission" date="2016-11" db="UniProtKB">
        <authorList>
            <consortium name="WormBaseParasite"/>
        </authorList>
    </citation>
    <scope>IDENTIFICATION</scope>
</reference>
<sequence>MNTNAMNYILVSLPYSVMIIVMTLPMFERAPDMKLTVGSVSGYPTNLSVSYMEGRNHTYACVVQKSQVHTVNWDLKHENVNWDSVQISDLNSEKPISVLQKDRQSKIYKDTLDHQKLFQAALIHPSIRTHPLLVVATTAGVQIFDIRTHKLLLQQILDSSLEGDVDDEASVWNMFCRGITCNDNIILVGTCYGFIMQFICNGESSISVRKNLKEHTVAIADLATCRYDDITCSADSAGTIIVWQKPVKGVDVKIATQLVFAHSRPVTCISVAADSAYVLTGGEDGRFIVYKLHTRKPQAYQVEYRYSDELPHSAIMGAQFTNGRGSHIAISCYDHCAIQMYRIIKKPSQT</sequence>
<dbReference type="InterPro" id="IPR015943">
    <property type="entry name" value="WD40/YVTN_repeat-like_dom_sf"/>
</dbReference>
<evidence type="ECO:0000313" key="5">
    <source>
        <dbReference type="WBParaSite" id="Hba_04084"/>
    </source>
</evidence>
<evidence type="ECO:0000256" key="1">
    <source>
        <dbReference type="PROSITE-ProRule" id="PRU00221"/>
    </source>
</evidence>
<organism evidence="4 5">
    <name type="scientific">Heterorhabditis bacteriophora</name>
    <name type="common">Entomopathogenic nematode worm</name>
    <dbReference type="NCBI Taxonomy" id="37862"/>
    <lineage>
        <taxon>Eukaryota</taxon>
        <taxon>Metazoa</taxon>
        <taxon>Ecdysozoa</taxon>
        <taxon>Nematoda</taxon>
        <taxon>Chromadorea</taxon>
        <taxon>Rhabditida</taxon>
        <taxon>Rhabditina</taxon>
        <taxon>Rhabditomorpha</taxon>
        <taxon>Strongyloidea</taxon>
        <taxon>Heterorhabditidae</taxon>
        <taxon>Heterorhabditis</taxon>
    </lineage>
</organism>
<feature type="domain" description="WD repeat-containing protein 54 beta-propeller" evidence="3">
    <location>
        <begin position="131"/>
        <end position="244"/>
    </location>
</feature>
<accession>A0A1I7WGJ6</accession>
<dbReference type="InterPro" id="IPR001680">
    <property type="entry name" value="WD40_rpt"/>
</dbReference>
<dbReference type="Proteomes" id="UP000095283">
    <property type="component" value="Unplaced"/>
</dbReference>
<dbReference type="Pfam" id="PF21031">
    <property type="entry name" value="WDR54"/>
    <property type="match status" value="1"/>
</dbReference>
<dbReference type="PROSITE" id="PS50082">
    <property type="entry name" value="WD_REPEATS_2"/>
    <property type="match status" value="1"/>
</dbReference>